<keyword evidence="12" id="KW-1185">Reference proteome</keyword>
<keyword evidence="4" id="KW-0539">Nucleus</keyword>
<dbReference type="GO" id="GO:0008270">
    <property type="term" value="F:zinc ion binding"/>
    <property type="evidence" value="ECO:0007669"/>
    <property type="project" value="UniProtKB-KW"/>
</dbReference>
<gene>
    <name evidence="11" type="primary">NUP42</name>
</gene>
<evidence type="ECO:0000313" key="11">
    <source>
        <dbReference type="Ensembl" id="ENSECRP00000017115.1"/>
    </source>
</evidence>
<evidence type="ECO:0000256" key="4">
    <source>
        <dbReference type="ARBA" id="ARBA00023242"/>
    </source>
</evidence>
<keyword evidence="3" id="KW-0509">mRNA transport</keyword>
<keyword evidence="3" id="KW-0653">Protein transport</keyword>
<reference evidence="11" key="2">
    <citation type="submission" date="2025-08" db="UniProtKB">
        <authorList>
            <consortium name="Ensembl"/>
        </authorList>
    </citation>
    <scope>IDENTIFICATION</scope>
</reference>
<dbReference type="SMART" id="SM00356">
    <property type="entry name" value="ZnF_C3H1"/>
    <property type="match status" value="1"/>
</dbReference>
<keyword evidence="8" id="KW-0863">Zinc-finger</keyword>
<evidence type="ECO:0000256" key="2">
    <source>
        <dbReference type="ARBA" id="ARBA00004567"/>
    </source>
</evidence>
<evidence type="ECO:0000256" key="5">
    <source>
        <dbReference type="ARBA" id="ARBA00037262"/>
    </source>
</evidence>
<reference evidence="11" key="3">
    <citation type="submission" date="2025-09" db="UniProtKB">
        <authorList>
            <consortium name="Ensembl"/>
        </authorList>
    </citation>
    <scope>IDENTIFICATION</scope>
</reference>
<feature type="compositionally biased region" description="Basic and acidic residues" evidence="9">
    <location>
        <begin position="75"/>
        <end position="88"/>
    </location>
</feature>
<dbReference type="RefSeq" id="XP_028674120.1">
    <property type="nucleotide sequence ID" value="XM_028818287.2"/>
</dbReference>
<dbReference type="GO" id="GO:0005643">
    <property type="term" value="C:nuclear pore"/>
    <property type="evidence" value="ECO:0007669"/>
    <property type="project" value="UniProtKB-SubCell"/>
</dbReference>
<dbReference type="Ensembl" id="ENSECRT00000017443.1">
    <property type="protein sequence ID" value="ENSECRP00000017115.1"/>
    <property type="gene ID" value="ENSECRG00000011402.1"/>
</dbReference>
<reference evidence="11" key="1">
    <citation type="submission" date="2021-06" db="EMBL/GenBank/DDBJ databases">
        <authorList>
            <consortium name="Wellcome Sanger Institute Data Sharing"/>
        </authorList>
    </citation>
    <scope>NUCLEOTIDE SEQUENCE [LARGE SCALE GENOMIC DNA]</scope>
</reference>
<evidence type="ECO:0000256" key="1">
    <source>
        <dbReference type="ARBA" id="ARBA00004335"/>
    </source>
</evidence>
<evidence type="ECO:0000256" key="8">
    <source>
        <dbReference type="PROSITE-ProRule" id="PRU00723"/>
    </source>
</evidence>
<feature type="compositionally biased region" description="Gly residues" evidence="9">
    <location>
        <begin position="25"/>
        <end position="48"/>
    </location>
</feature>
<keyword evidence="3" id="KW-0906">Nuclear pore complex</keyword>
<dbReference type="AlphaFoldDB" id="A0A8C4SH06"/>
<evidence type="ECO:0000256" key="7">
    <source>
        <dbReference type="ARBA" id="ARBA00042384"/>
    </source>
</evidence>
<keyword evidence="8" id="KW-0862">Zinc</keyword>
<dbReference type="PANTHER" id="PTHR46527">
    <property type="entry name" value="NUCLEOPORIN-LIKE PROTEIN 2"/>
    <property type="match status" value="1"/>
</dbReference>
<dbReference type="GeneID" id="114664238"/>
<organism evidence="11 12">
    <name type="scientific">Erpetoichthys calabaricus</name>
    <name type="common">Rope fish</name>
    <name type="synonym">Calamoichthys calabaricus</name>
    <dbReference type="NCBI Taxonomy" id="27687"/>
    <lineage>
        <taxon>Eukaryota</taxon>
        <taxon>Metazoa</taxon>
        <taxon>Chordata</taxon>
        <taxon>Craniata</taxon>
        <taxon>Vertebrata</taxon>
        <taxon>Euteleostomi</taxon>
        <taxon>Actinopterygii</taxon>
        <taxon>Polypteriformes</taxon>
        <taxon>Polypteridae</taxon>
        <taxon>Erpetoichthys</taxon>
    </lineage>
</organism>
<feature type="region of interest" description="Disordered" evidence="9">
    <location>
        <begin position="23"/>
        <end position="107"/>
    </location>
</feature>
<evidence type="ECO:0000256" key="6">
    <source>
        <dbReference type="ARBA" id="ARBA00039886"/>
    </source>
</evidence>
<name>A0A8C4SH06_ERPCA</name>
<dbReference type="GO" id="GO:0031965">
    <property type="term" value="C:nuclear membrane"/>
    <property type="evidence" value="ECO:0007669"/>
    <property type="project" value="UniProtKB-SubCell"/>
</dbReference>
<keyword evidence="8" id="KW-0479">Metal-binding</keyword>
<feature type="zinc finger region" description="C3H1-type" evidence="8">
    <location>
        <begin position="1"/>
        <end position="25"/>
    </location>
</feature>
<evidence type="ECO:0000259" key="10">
    <source>
        <dbReference type="PROSITE" id="PS50103"/>
    </source>
</evidence>
<dbReference type="Proteomes" id="UP000694620">
    <property type="component" value="Chromosome 13"/>
</dbReference>
<evidence type="ECO:0000256" key="9">
    <source>
        <dbReference type="SAM" id="MobiDB-lite"/>
    </source>
</evidence>
<dbReference type="InterPro" id="IPR000571">
    <property type="entry name" value="Znf_CCCH"/>
</dbReference>
<sequence length="453" mass="48368">MVVCNFFLQGRCRFGEKCWNEHPRGGGGFGGGGGGGYQRSNRGGGGFGNKVWVNPSHKSHSYNESPTFSRQTGWGRDDENDGRGARERNQRRHGGGGGGGEGFDSFSGFSDTGSSRFNFTNQNKFSHLNSQQECNVDDQEDETETLLRMIQKDMESWEQSGQWLFSCYSVAKDSPCLTGLQDISPEELRFEYCTALASGNLQAYASSVQQLLSQQKNRIFEIKAQNSATRAPLIAELKHGQQGSSSGFDAFPKPLVSGGFGSTLFSSTENTTSNNFNFKSDNIPQNPGFSKPLFGSSTGFPSQPSFGSATSHEFGNTSSSPSIASFSFALPAEEKSKPVSFGSVQPSGFGSSSVNFKSSSVFSALPSATSGFGAAAALAEASSAGMSGTSSNVFGSKISTTPSTVALSTTTPLNQLFTPQSELTEDELKEFQAKRFTLGKIPLKPPPKELLIV</sequence>
<dbReference type="InterPro" id="IPR051767">
    <property type="entry name" value="Nucleoporin_NUP42"/>
</dbReference>
<proteinExistence type="predicted"/>
<keyword evidence="3" id="KW-0811">Translocation</keyword>
<feature type="domain" description="C3H1-type" evidence="10">
    <location>
        <begin position="1"/>
        <end position="25"/>
    </location>
</feature>
<evidence type="ECO:0000313" key="12">
    <source>
        <dbReference type="Proteomes" id="UP000694620"/>
    </source>
</evidence>
<keyword evidence="3" id="KW-0813">Transport</keyword>
<feature type="compositionally biased region" description="Polar residues" evidence="9">
    <location>
        <begin position="62"/>
        <end position="72"/>
    </location>
</feature>
<evidence type="ECO:0000256" key="3">
    <source>
        <dbReference type="ARBA" id="ARBA00023132"/>
    </source>
</evidence>
<dbReference type="OrthoDB" id="20729at2759"/>
<comment type="subcellular location">
    <subcellularLocation>
        <location evidence="1">Nucleus membrane</location>
        <topology evidence="1">Peripheral membrane protein</topology>
        <orientation evidence="1">Cytoplasmic side</orientation>
    </subcellularLocation>
    <subcellularLocation>
        <location evidence="2">Nucleus</location>
        <location evidence="2">Nuclear pore complex</location>
    </subcellularLocation>
</comment>
<protein>
    <recommendedName>
        <fullName evidence="6">Nucleoporin NUP42</fullName>
    </recommendedName>
    <alternativeName>
        <fullName evidence="7">Nucleoporin-like protein 2</fullName>
    </alternativeName>
</protein>
<comment type="function">
    <text evidence="5">Required for the export of mRNAs containing poly(A) tails from the nucleus into the cytoplasm.</text>
</comment>
<dbReference type="PANTHER" id="PTHR46527:SF1">
    <property type="entry name" value="NUCLEOPORIN NUP42"/>
    <property type="match status" value="1"/>
</dbReference>
<dbReference type="PROSITE" id="PS50103">
    <property type="entry name" value="ZF_C3H1"/>
    <property type="match status" value="1"/>
</dbReference>
<accession>A0A8C4SH06</accession>
<dbReference type="GeneTree" id="ENSGT00390000000118"/>